<evidence type="ECO:0000256" key="3">
    <source>
        <dbReference type="ARBA" id="ARBA00022525"/>
    </source>
</evidence>
<keyword evidence="4" id="KW-0433">Leucine-rich repeat</keyword>
<dbReference type="GO" id="GO:0016020">
    <property type="term" value="C:membrane"/>
    <property type="evidence" value="ECO:0007669"/>
    <property type="project" value="UniProtKB-SubCell"/>
</dbReference>
<feature type="compositionally biased region" description="Polar residues" evidence="13">
    <location>
        <begin position="1087"/>
        <end position="1119"/>
    </location>
</feature>
<dbReference type="FunFam" id="2.60.40.10:FF:001373">
    <property type="entry name" value="Immunoglobulin superfamily member 10"/>
    <property type="match status" value="1"/>
</dbReference>
<evidence type="ECO:0000256" key="1">
    <source>
        <dbReference type="ARBA" id="ARBA00004167"/>
    </source>
</evidence>
<dbReference type="CDD" id="cd00096">
    <property type="entry name" value="Ig"/>
    <property type="match status" value="2"/>
</dbReference>
<evidence type="ECO:0000256" key="7">
    <source>
        <dbReference type="ARBA" id="ARBA00022737"/>
    </source>
</evidence>
<evidence type="ECO:0000256" key="13">
    <source>
        <dbReference type="SAM" id="MobiDB-lite"/>
    </source>
</evidence>
<sequence>MKAIGRAALFLHWRFLALLCLYLKDIPISSACPKSCACYAEKEVHCTFRYFTSVPQGIQPTVERINLGYNSLSKIKENEFSGLQYLELLMLHSNAIEMIEDKAFSDLQSLQVLKMSYNKVRELNKNTFYGLKNIVRLHMDHNKIEFINPETFYGLMDLKLVHLEGNMIQQLHPDTFVTMRYMQNFKASSIKNIYLSDNALRDLPSEIFAPTSQLESIYLHGNPWSCDCTMEWFVKWMAENEGILKCKRDRKYANGQLCPMCETPHTSKNKDVTQLASTELACFKPRIYDHLKQKNITVDEGDFSPVSSKNFIAPIGSMVLNMTDQSEIDASVACSVQRPHAINGVTVEENNGVTVLSASLSTYLVCNIDYEHIQQLWKILATYSDVPMKLERGLLLTKTPYLSYKYKQKENDEDVYSGIEAEVRADPPWLMQEEFTLQLDRATTTFTTLNIKYLSDIRISVDVNMQKSLKYTWTLIQRDNTTKTEHTALIGGTVELNCQASGDPSPAIEWIFPDGSKVRAPYTSEDRKILISPSGKFILRGADIPDAGLYRCIATNYLDADVLAFRITVLNPDVEDSEINGIHQSKVIGDTFFLACGSVANPEATFNWVLPDQTVLDKSHGNKILYQNGTLGIQGLTERDRGFYRCLAANHYGADILTSQILLDSTAINNAPSQAVVKHLLEEDEASGDEEEPTLEVSKTDFKELVPVASNKHRQESRTVTTNKSYPTKTRGFKGSSHRTNGVASKRRLGGNRRNEQFSQKIDTQRRAELLHKIRKNNHSRNKMSKDANKIQTQNLSRLSEDDNEHSGELLTEDELLIMTTTMASNVLTASRSTIETSTDFTTETATPMETESKTFRAQRNVSKADIYVTESPLSQPFTVLPEIAAESSSEIQLTFSGEVDDNLKDVTTIPSLPLTARPDSTLPKTDYMPEIVNLEKKDSTQQPSVSTITTTEGDKDEITFHTTQKITSPRLPSGSTIISHQQIQIIRDDTSQQTANKSRQGKKRKLTGRRRIIRPNRIPDIQEFLYKIVKPNKSPTTQENENVTMSASIEITTKCECHLTDVPLETSEPETRQNATKTKGKEKDSTITGSINETNEHSSNLASQSSVQDQIPPKTTTSLKVAKDTTFTEEVQTSLIKTTTSSSPVTTRSKISMQSSLTTSTLVKPTQTKETLGRVTSKAKAETSTTSTTKTTTTSKVIHGKIPWHKLFGNKHTQKELLKRLKKPAIPLLPPKPTPSKTTTTLMMTPRPITATATIAATTILPSNKEFASPLVTPVEITTQTGIVHFSSASIDFSSGSSFTTEVPSLVNVLSSPASTLATVIDRSPEVLSSAKVLESSTTEGPSITKVLALPFTSKPRLAGGTADMETSALPDELASGSLLTTLQSSIKDIFTSTISVPSNSVVVTSQIASTMPETTMTTRTTTTTTVKPLVSFRRNGFRRRRPSKKITTTQSTMSAPAKKTVHNTTVNGIASQPAFLTTRPHILAAPIHTFSTIIFQQGTPGVKINAGAPVVKIPAKEMSTKRTPETSKEDNRRKDIITTTVRTNLWTSRSPATTLRPPKVQLEPIMPIKKFPVTFTPKITLKDKITLKLTSTASSYISSSTDVLKKSTISSRNDSRSTINLVQTVLPIPPTKSTRSVFPHVNVYNSKQNEYFTTTETDRKPLDGSGSYLTKPDIEEPTVSPSRTTSKAKENSHWQSQSWQELYPEATDQVNTLTMNALTVLQEPEKGHTKPPAIYNNDMENAISNGYGRSTFTTSKIVNFEPWTEELPSKPKIVGGNAASYTVLSNSDAFLPCEASGNPPPVISWTKVSTGKEGNKFELFKNGTLSIQNVHMQDRGQYLCIAENQHGLDKLVVTLSVVAYPSRILEPKLRDIKSHSGNTIEMSCKAEGRPTPIISWILANRTLVRVSSGRVSVGSDGALTIKDVTLYDRGHYKCIASNPAGADTVTVRLQVVAAPPVILEEKRQYVKAEIGHDLKLPCTAKGDPRPTVHWVLFDGTEARPLQYINEKLFVFSNGTLYIKNAAISDSGNYECIATSTTGSERRVVNMIVEAKDTVPRIVTASDRRTSLNYGDRLLLNCSAVGEPKPRIIWRLPSKAIVDQWHRMGNRILVLPNGTLIIDAVSEKDGGDYLCVARNKIGDDLLLMKVIVAMKPAKIEYKQYVQKQVPFGKDLKVDCRASGAPEPEITWGLPDGTVVNSVLQADDSGSRSRRYVLFDNGTLYLNKVGMTEEGDYTCYAENTLGKDEMTVHITVVTAAPRIRRPSAMFLKLKAGGNVMVECEATGEPKPKIMWLLPSNDMIAASSDRYLVHVNGSLTIKNVKLSDSGEYLCIARNSAGDDTKVFKLVVDGNPPIINGKYRNKTVVQDNAVKHSRKLIDCKAEGSPPPQIMWIMPDNVYLTAPYYGSRVVVHKNGTFEIRNVRATDSGEFVCVARNDGGETVMVVQLEVINVLRRPMFKNPFNEKILTSIGKTTILNCSVTGYPPPEIIWLLPNGTRFTNSQRMSRYHMGSEGTLIIYSSNKDDAGKYRCAARNKVGYIEKLIILEVGQKPYILTQPKGLIRSISGETLFLHCLSDGIPKPIVTWSVPGGYVLSRPQVNGKYILYDNGTLIVRETSIHDRGNYLCRAQNEGGEASITVPVIIIAYPPRITHGPPQSVRTRVGSSVHLNCIAIGIPKPEISWELPDHSVLSTSGKGQPTGSELLHPQGTLVIQKLSILDSGTYKCFAKNHLGSDSRITHIQVG</sequence>
<evidence type="ECO:0000313" key="16">
    <source>
        <dbReference type="Ensembl" id="ENSECRP00000011326.1"/>
    </source>
</evidence>
<dbReference type="SMART" id="SM00408">
    <property type="entry name" value="IGc2"/>
    <property type="match status" value="12"/>
</dbReference>
<dbReference type="FunFam" id="2.60.40.10:FF:000537">
    <property type="entry name" value="immunoglobulin superfamily member 10"/>
    <property type="match status" value="1"/>
</dbReference>
<evidence type="ECO:0000256" key="8">
    <source>
        <dbReference type="ARBA" id="ARBA00022989"/>
    </source>
</evidence>
<keyword evidence="10" id="KW-1015">Disulfide bond</keyword>
<feature type="compositionally biased region" description="Polar residues" evidence="13">
    <location>
        <begin position="1151"/>
        <end position="1171"/>
    </location>
</feature>
<reference evidence="16" key="3">
    <citation type="submission" date="2025-09" db="UniProtKB">
        <authorList>
            <consortium name="Ensembl"/>
        </authorList>
    </citation>
    <scope>IDENTIFICATION</scope>
</reference>
<keyword evidence="3" id="KW-0964">Secreted</keyword>
<dbReference type="Pfam" id="PF13855">
    <property type="entry name" value="LRR_8"/>
    <property type="match status" value="1"/>
</dbReference>
<evidence type="ECO:0000259" key="15">
    <source>
        <dbReference type="PROSITE" id="PS50835"/>
    </source>
</evidence>
<evidence type="ECO:0000256" key="5">
    <source>
        <dbReference type="ARBA" id="ARBA00022692"/>
    </source>
</evidence>
<gene>
    <name evidence="16" type="primary">IGSF10</name>
    <name evidence="16" type="synonym">LOC114645427</name>
</gene>
<evidence type="ECO:0000256" key="14">
    <source>
        <dbReference type="SAM" id="SignalP"/>
    </source>
</evidence>
<keyword evidence="6 14" id="KW-0732">Signal</keyword>
<feature type="domain" description="Ig-like" evidence="15">
    <location>
        <begin position="2453"/>
        <end position="2531"/>
    </location>
</feature>
<dbReference type="SMART" id="SM00409">
    <property type="entry name" value="IG"/>
    <property type="match status" value="12"/>
</dbReference>
<comment type="subcellular location">
    <subcellularLocation>
        <location evidence="1">Membrane</location>
        <topology evidence="1">Single-pass membrane protein</topology>
    </subcellularLocation>
    <subcellularLocation>
        <location evidence="2">Secreted</location>
    </subcellularLocation>
</comment>
<dbReference type="InterPro" id="IPR003591">
    <property type="entry name" value="Leu-rich_rpt_typical-subtyp"/>
</dbReference>
<feature type="domain" description="Ig-like" evidence="15">
    <location>
        <begin position="1957"/>
        <end position="2047"/>
    </location>
</feature>
<evidence type="ECO:0000256" key="4">
    <source>
        <dbReference type="ARBA" id="ARBA00022614"/>
    </source>
</evidence>
<feature type="domain" description="Ig-like" evidence="15">
    <location>
        <begin position="2057"/>
        <end position="2150"/>
    </location>
</feature>
<feature type="compositionally biased region" description="Polar residues" evidence="13">
    <location>
        <begin position="718"/>
        <end position="728"/>
    </location>
</feature>
<feature type="domain" description="Ig-like" evidence="15">
    <location>
        <begin position="1863"/>
        <end position="1952"/>
    </location>
</feature>
<evidence type="ECO:0000256" key="10">
    <source>
        <dbReference type="ARBA" id="ARBA00023157"/>
    </source>
</evidence>
<dbReference type="Gene3D" id="2.60.40.10">
    <property type="entry name" value="Immunoglobulins"/>
    <property type="match status" value="12"/>
</dbReference>
<dbReference type="Gene3D" id="3.80.10.10">
    <property type="entry name" value="Ribonuclease Inhibitor"/>
    <property type="match status" value="2"/>
</dbReference>
<proteinExistence type="predicted"/>
<dbReference type="FunFam" id="2.60.40.10:FF:000621">
    <property type="entry name" value="Immunoglobulin superfamily member 10"/>
    <property type="match status" value="1"/>
</dbReference>
<dbReference type="SUPFAM" id="SSF48726">
    <property type="entry name" value="Immunoglobulin"/>
    <property type="match status" value="12"/>
</dbReference>
<keyword evidence="8" id="KW-1133">Transmembrane helix</keyword>
<dbReference type="Pfam" id="PF07679">
    <property type="entry name" value="I-set"/>
    <property type="match status" value="6"/>
</dbReference>
<dbReference type="PROSITE" id="PS50835">
    <property type="entry name" value="IG_LIKE"/>
    <property type="match status" value="12"/>
</dbReference>
<dbReference type="Pfam" id="PF13927">
    <property type="entry name" value="Ig_3"/>
    <property type="match status" value="6"/>
</dbReference>
<evidence type="ECO:0000256" key="6">
    <source>
        <dbReference type="ARBA" id="ARBA00022729"/>
    </source>
</evidence>
<feature type="region of interest" description="Disordered" evidence="13">
    <location>
        <begin position="1657"/>
        <end position="1697"/>
    </location>
</feature>
<evidence type="ECO:0000256" key="2">
    <source>
        <dbReference type="ARBA" id="ARBA00004613"/>
    </source>
</evidence>
<keyword evidence="7" id="KW-0677">Repeat</keyword>
<dbReference type="SUPFAM" id="SSF52058">
    <property type="entry name" value="L domain-like"/>
    <property type="match status" value="1"/>
</dbReference>
<dbReference type="GeneTree" id="ENSGT00940000158290"/>
<feature type="region of interest" description="Disordered" evidence="13">
    <location>
        <begin position="1063"/>
        <end position="1119"/>
    </location>
</feature>
<feature type="region of interest" description="Disordered" evidence="13">
    <location>
        <begin position="1140"/>
        <end position="1195"/>
    </location>
</feature>
<feature type="region of interest" description="Disordered" evidence="13">
    <location>
        <begin position="989"/>
        <end position="1011"/>
    </location>
</feature>
<dbReference type="InterPro" id="IPR036179">
    <property type="entry name" value="Ig-like_dom_sf"/>
</dbReference>
<feature type="domain" description="Ig-like" evidence="15">
    <location>
        <begin position="1773"/>
        <end position="1858"/>
    </location>
</feature>
<evidence type="ECO:0000256" key="11">
    <source>
        <dbReference type="ARBA" id="ARBA00023180"/>
    </source>
</evidence>
<evidence type="ECO:0000256" key="12">
    <source>
        <dbReference type="ARBA" id="ARBA00023319"/>
    </source>
</evidence>
<feature type="domain" description="Ig-like" evidence="15">
    <location>
        <begin position="2644"/>
        <end position="2734"/>
    </location>
</feature>
<name>A0A8C4S5C3_ERPCA</name>
<dbReference type="InterPro" id="IPR001611">
    <property type="entry name" value="Leu-rich_rpt"/>
</dbReference>
<feature type="domain" description="Ig-like" evidence="15">
    <location>
        <begin position="572"/>
        <end position="664"/>
    </location>
</feature>
<dbReference type="GO" id="GO:0005576">
    <property type="term" value="C:extracellular region"/>
    <property type="evidence" value="ECO:0007669"/>
    <property type="project" value="UniProtKB-SubCell"/>
</dbReference>
<feature type="compositionally biased region" description="Basic residues" evidence="13">
    <location>
        <begin position="1000"/>
        <end position="1011"/>
    </location>
</feature>
<dbReference type="Ensembl" id="ENSECRT00000011513.1">
    <property type="protein sequence ID" value="ENSECRP00000011326.1"/>
    <property type="gene ID" value="ENSECRG00000007550.1"/>
</dbReference>
<dbReference type="FunFam" id="2.60.40.10:FF:000063">
    <property type="entry name" value="neural cell adhesion molecule L1"/>
    <property type="match status" value="1"/>
</dbReference>
<dbReference type="PANTHER" id="PTHR45842:SF2">
    <property type="entry name" value="IMMUNOGLOBULIN SUPERFAMILY MEMBER 10"/>
    <property type="match status" value="1"/>
</dbReference>
<protein>
    <submittedName>
        <fullName evidence="16">Immunoglobulin superfamily member 10</fullName>
    </submittedName>
</protein>
<keyword evidence="12" id="KW-0393">Immunoglobulin domain</keyword>
<feature type="chain" id="PRO_5034387946" evidence="14">
    <location>
        <begin position="32"/>
        <end position="2739"/>
    </location>
</feature>
<feature type="domain" description="Ig-like" evidence="15">
    <location>
        <begin position="491"/>
        <end position="568"/>
    </location>
</feature>
<feature type="signal peptide" evidence="14">
    <location>
        <begin position="1"/>
        <end position="31"/>
    </location>
</feature>
<dbReference type="SMART" id="SM00369">
    <property type="entry name" value="LRR_TYP"/>
    <property type="match status" value="5"/>
</dbReference>
<feature type="region of interest" description="Disordered" evidence="13">
    <location>
        <begin position="710"/>
        <end position="764"/>
    </location>
</feature>
<dbReference type="InterPro" id="IPR003598">
    <property type="entry name" value="Ig_sub2"/>
</dbReference>
<dbReference type="InterPro" id="IPR013098">
    <property type="entry name" value="Ig_I-set"/>
</dbReference>
<dbReference type="InterPro" id="IPR003599">
    <property type="entry name" value="Ig_sub"/>
</dbReference>
<dbReference type="FunFam" id="2.60.40.10:FF:000076">
    <property type="entry name" value="Leucine-rich repeat and Ig domain-containing 4"/>
    <property type="match status" value="2"/>
</dbReference>
<feature type="domain" description="Ig-like" evidence="15">
    <location>
        <begin position="2153"/>
        <end position="2251"/>
    </location>
</feature>
<dbReference type="InterPro" id="IPR050467">
    <property type="entry name" value="LRFN"/>
</dbReference>
<keyword evidence="11" id="KW-0325">Glycoprotein</keyword>
<evidence type="ECO:0000313" key="17">
    <source>
        <dbReference type="Proteomes" id="UP000694620"/>
    </source>
</evidence>
<dbReference type="FunFam" id="2.60.40.10:FF:001377">
    <property type="entry name" value="Matrix remodeling associated 5"/>
    <property type="match status" value="1"/>
</dbReference>
<reference evidence="16" key="1">
    <citation type="submission" date="2021-06" db="EMBL/GenBank/DDBJ databases">
        <authorList>
            <consortium name="Wellcome Sanger Institute Data Sharing"/>
        </authorList>
    </citation>
    <scope>NUCLEOTIDE SEQUENCE [LARGE SCALE GENOMIC DNA]</scope>
</reference>
<feature type="compositionally biased region" description="Low complexity" evidence="13">
    <location>
        <begin position="1177"/>
        <end position="1195"/>
    </location>
</feature>
<dbReference type="InterPro" id="IPR007110">
    <property type="entry name" value="Ig-like_dom"/>
</dbReference>
<accession>A0A8C4S5C3</accession>
<feature type="domain" description="Ig-like" evidence="15">
    <location>
        <begin position="2262"/>
        <end position="2345"/>
    </location>
</feature>
<keyword evidence="9" id="KW-0472">Membrane</keyword>
<keyword evidence="17" id="KW-1185">Reference proteome</keyword>
<dbReference type="Proteomes" id="UP000694620">
    <property type="component" value="Chromosome 2"/>
</dbReference>
<organism evidence="16 17">
    <name type="scientific">Erpetoichthys calabaricus</name>
    <name type="common">Rope fish</name>
    <name type="synonym">Calamoichthys calabaricus</name>
    <dbReference type="NCBI Taxonomy" id="27687"/>
    <lineage>
        <taxon>Eukaryota</taxon>
        <taxon>Metazoa</taxon>
        <taxon>Chordata</taxon>
        <taxon>Craniata</taxon>
        <taxon>Vertebrata</taxon>
        <taxon>Euteleostomi</taxon>
        <taxon>Actinopterygii</taxon>
        <taxon>Polypteriformes</taxon>
        <taxon>Polypteridae</taxon>
        <taxon>Erpetoichthys</taxon>
    </lineage>
</organism>
<dbReference type="InterPro" id="IPR032675">
    <property type="entry name" value="LRR_dom_sf"/>
</dbReference>
<dbReference type="PANTHER" id="PTHR45842">
    <property type="entry name" value="SYNAPTIC ADHESION-LIKE MOLECULE SALM"/>
    <property type="match status" value="1"/>
</dbReference>
<reference evidence="16" key="2">
    <citation type="submission" date="2025-08" db="UniProtKB">
        <authorList>
            <consortium name="Ensembl"/>
        </authorList>
    </citation>
    <scope>IDENTIFICATION</scope>
</reference>
<dbReference type="InterPro" id="IPR013783">
    <property type="entry name" value="Ig-like_fold"/>
</dbReference>
<keyword evidence="5" id="KW-0812">Transmembrane</keyword>
<feature type="domain" description="Ig-like" evidence="15">
    <location>
        <begin position="2548"/>
        <end position="2634"/>
    </location>
</feature>
<feature type="domain" description="Ig-like" evidence="15">
    <location>
        <begin position="2350"/>
        <end position="2447"/>
    </location>
</feature>
<feature type="compositionally biased region" description="Low complexity" evidence="13">
    <location>
        <begin position="1140"/>
        <end position="1150"/>
    </location>
</feature>
<evidence type="ECO:0000256" key="9">
    <source>
        <dbReference type="ARBA" id="ARBA00023136"/>
    </source>
</evidence>
<dbReference type="FunFam" id="3.80.10.10:FF:000103">
    <property type="entry name" value="Immunoglobulin superfamily member 10"/>
    <property type="match status" value="1"/>
</dbReference>